<sequence>MDERSLKGPKDSGQDMRAQVPECVATTFTYAVSSKPPLKRLTDMERFSSRVKLLRVTAWLLRYTKKLKKVPISSQELLTEELQEAELYLIRTKQKTLRR</sequence>
<evidence type="ECO:0000313" key="1">
    <source>
        <dbReference type="EMBL" id="KAH6940175.1"/>
    </source>
</evidence>
<dbReference type="Proteomes" id="UP000821845">
    <property type="component" value="Chromosome 2"/>
</dbReference>
<accession>A0ACB7SZU0</accession>
<evidence type="ECO:0000313" key="2">
    <source>
        <dbReference type="Proteomes" id="UP000821845"/>
    </source>
</evidence>
<protein>
    <submittedName>
        <fullName evidence="1">Uncharacterized protein</fullName>
    </submittedName>
</protein>
<keyword evidence="2" id="KW-1185">Reference proteome</keyword>
<name>A0ACB7SZU0_HYAAI</name>
<gene>
    <name evidence="1" type="ORF">HPB50_026149</name>
</gene>
<organism evidence="1 2">
    <name type="scientific">Hyalomma asiaticum</name>
    <name type="common">Tick</name>
    <dbReference type="NCBI Taxonomy" id="266040"/>
    <lineage>
        <taxon>Eukaryota</taxon>
        <taxon>Metazoa</taxon>
        <taxon>Ecdysozoa</taxon>
        <taxon>Arthropoda</taxon>
        <taxon>Chelicerata</taxon>
        <taxon>Arachnida</taxon>
        <taxon>Acari</taxon>
        <taxon>Parasitiformes</taxon>
        <taxon>Ixodida</taxon>
        <taxon>Ixodoidea</taxon>
        <taxon>Ixodidae</taxon>
        <taxon>Hyalomminae</taxon>
        <taxon>Hyalomma</taxon>
    </lineage>
</organism>
<dbReference type="EMBL" id="CM023482">
    <property type="protein sequence ID" value="KAH6940175.1"/>
    <property type="molecule type" value="Genomic_DNA"/>
</dbReference>
<proteinExistence type="predicted"/>
<reference evidence="1" key="1">
    <citation type="submission" date="2020-05" db="EMBL/GenBank/DDBJ databases">
        <title>Large-scale comparative analyses of tick genomes elucidate their genetic diversity and vector capacities.</title>
        <authorList>
            <person name="Jia N."/>
            <person name="Wang J."/>
            <person name="Shi W."/>
            <person name="Du L."/>
            <person name="Sun Y."/>
            <person name="Zhan W."/>
            <person name="Jiang J."/>
            <person name="Wang Q."/>
            <person name="Zhang B."/>
            <person name="Ji P."/>
            <person name="Sakyi L.B."/>
            <person name="Cui X."/>
            <person name="Yuan T."/>
            <person name="Jiang B."/>
            <person name="Yang W."/>
            <person name="Lam T.T.-Y."/>
            <person name="Chang Q."/>
            <person name="Ding S."/>
            <person name="Wang X."/>
            <person name="Zhu J."/>
            <person name="Ruan X."/>
            <person name="Zhao L."/>
            <person name="Wei J."/>
            <person name="Que T."/>
            <person name="Du C."/>
            <person name="Cheng J."/>
            <person name="Dai P."/>
            <person name="Han X."/>
            <person name="Huang E."/>
            <person name="Gao Y."/>
            <person name="Liu J."/>
            <person name="Shao H."/>
            <person name="Ye R."/>
            <person name="Li L."/>
            <person name="Wei W."/>
            <person name="Wang X."/>
            <person name="Wang C."/>
            <person name="Yang T."/>
            <person name="Huo Q."/>
            <person name="Li W."/>
            <person name="Guo W."/>
            <person name="Chen H."/>
            <person name="Zhou L."/>
            <person name="Ni X."/>
            <person name="Tian J."/>
            <person name="Zhou Y."/>
            <person name="Sheng Y."/>
            <person name="Liu T."/>
            <person name="Pan Y."/>
            <person name="Xia L."/>
            <person name="Li J."/>
            <person name="Zhao F."/>
            <person name="Cao W."/>
        </authorList>
    </citation>
    <scope>NUCLEOTIDE SEQUENCE</scope>
    <source>
        <strain evidence="1">Hyas-2018</strain>
    </source>
</reference>
<comment type="caution">
    <text evidence="1">The sequence shown here is derived from an EMBL/GenBank/DDBJ whole genome shotgun (WGS) entry which is preliminary data.</text>
</comment>